<dbReference type="EMBL" id="JAHKRT010000003">
    <property type="protein sequence ID" value="MBU3077596.1"/>
    <property type="molecule type" value="Genomic_DNA"/>
</dbReference>
<dbReference type="InterPro" id="IPR006860">
    <property type="entry name" value="FecR"/>
</dbReference>
<gene>
    <name evidence="3" type="ORF">KOF26_06910</name>
</gene>
<comment type="caution">
    <text evidence="3">The sequence shown here is derived from an EMBL/GenBank/DDBJ whole genome shotgun (WGS) entry which is preliminary data.</text>
</comment>
<organism evidence="3 4">
    <name type="scientific">Sphingomonas quercus</name>
    <dbReference type="NCBI Taxonomy" id="2842451"/>
    <lineage>
        <taxon>Bacteria</taxon>
        <taxon>Pseudomonadati</taxon>
        <taxon>Pseudomonadota</taxon>
        <taxon>Alphaproteobacteria</taxon>
        <taxon>Sphingomonadales</taxon>
        <taxon>Sphingomonadaceae</taxon>
        <taxon>Sphingomonas</taxon>
    </lineage>
</organism>
<reference evidence="3 4" key="1">
    <citation type="submission" date="2021-06" db="EMBL/GenBank/DDBJ databases">
        <title>Sphingomonas sp. XMGL2, whole genome shotgun sequencing project.</title>
        <authorList>
            <person name="Zhao G."/>
            <person name="Shen L."/>
        </authorList>
    </citation>
    <scope>NUCLEOTIDE SEQUENCE [LARGE SCALE GENOMIC DNA]</scope>
    <source>
        <strain evidence="3 4">XMGL2</strain>
    </source>
</reference>
<evidence type="ECO:0000313" key="4">
    <source>
        <dbReference type="Proteomes" id="UP000776276"/>
    </source>
</evidence>
<accession>A0ABS6BH14</accession>
<dbReference type="PANTHER" id="PTHR30273">
    <property type="entry name" value="PERIPLASMIC SIGNAL SENSOR AND SIGMA FACTOR ACTIVATOR FECR-RELATED"/>
    <property type="match status" value="1"/>
</dbReference>
<feature type="domain" description="FecR protein" evidence="2">
    <location>
        <begin position="109"/>
        <end position="197"/>
    </location>
</feature>
<dbReference type="Proteomes" id="UP000776276">
    <property type="component" value="Unassembled WGS sequence"/>
</dbReference>
<dbReference type="RefSeq" id="WP_216322294.1">
    <property type="nucleotide sequence ID" value="NZ_JAHKRT010000003.1"/>
</dbReference>
<dbReference type="Pfam" id="PF04773">
    <property type="entry name" value="FecR"/>
    <property type="match status" value="1"/>
</dbReference>
<name>A0ABS6BH14_9SPHN</name>
<evidence type="ECO:0000256" key="1">
    <source>
        <dbReference type="SAM" id="Phobius"/>
    </source>
</evidence>
<dbReference type="InterPro" id="IPR012373">
    <property type="entry name" value="Ferrdict_sens_TM"/>
</dbReference>
<dbReference type="PANTHER" id="PTHR30273:SF2">
    <property type="entry name" value="PROTEIN FECR"/>
    <property type="match status" value="1"/>
</dbReference>
<keyword evidence="4" id="KW-1185">Reference proteome</keyword>
<keyword evidence="1" id="KW-1133">Transmembrane helix</keyword>
<proteinExistence type="predicted"/>
<protein>
    <submittedName>
        <fullName evidence="3">FecR domain-containing protein</fullName>
    </submittedName>
</protein>
<sequence length="316" mass="34425">MADRSETDAIEWEAAQWVARRMSDEPFDEAGFNAWLAGAPRRRALFETMWQRFNGAGLDEALEGYARRRQGRRAALAGVGAAVLMLAGSYAAWPSAELLIARPAHFAVAPGMLREIALDDGTRLTLAGGAELRVRYTRHDRVVELSGGTVFADVAHDARRPFRIEAGGAGITDLGTRFEVATKPGAIRVTVEAGAVRFAARGWARARLDLAADQAATLDDRGFGPIRPVQAGDIARWRHEWAEYRDAPLSRVIDDLESASPLPIRIEDAALGRLRVSGRIRLTDPARQLDNLAVIHAFHVTRVAGAIILSGTPPRL</sequence>
<evidence type="ECO:0000313" key="3">
    <source>
        <dbReference type="EMBL" id="MBU3077596.1"/>
    </source>
</evidence>
<evidence type="ECO:0000259" key="2">
    <source>
        <dbReference type="Pfam" id="PF04773"/>
    </source>
</evidence>
<keyword evidence="1" id="KW-0472">Membrane</keyword>
<dbReference type="PIRSF" id="PIRSF018266">
    <property type="entry name" value="FecR"/>
    <property type="match status" value="1"/>
</dbReference>
<keyword evidence="1" id="KW-0812">Transmembrane</keyword>
<feature type="transmembrane region" description="Helical" evidence="1">
    <location>
        <begin position="74"/>
        <end position="93"/>
    </location>
</feature>